<dbReference type="AlphaFoldDB" id="A0A7S3L4K0"/>
<sequence length="162" mass="17219">MVEHNKEDYDSYEEPLLVRVEPAEVVHDISANTSSASLREDRHKGTKHSTTTTTQNDTSSSSSASPTLLASDRQLNGALWVGGIVGFVCLCGPVGALLGAWAAHATAKHDTGRIGKFARKVGDFTTRMGRAVQREWNEASASSNHNGDGTTNATTEHVAAAK</sequence>
<dbReference type="EMBL" id="HBIM01008760">
    <property type="protein sequence ID" value="CAE0409841.1"/>
    <property type="molecule type" value="Transcribed_RNA"/>
</dbReference>
<keyword evidence="2" id="KW-0812">Transmembrane</keyword>
<proteinExistence type="predicted"/>
<evidence type="ECO:0000256" key="2">
    <source>
        <dbReference type="SAM" id="Phobius"/>
    </source>
</evidence>
<gene>
    <name evidence="3" type="ORF">ACOF00016_LOCUS7429</name>
</gene>
<evidence type="ECO:0000313" key="3">
    <source>
        <dbReference type="EMBL" id="CAE0409841.1"/>
    </source>
</evidence>
<keyword evidence="2" id="KW-1133">Transmembrane helix</keyword>
<feature type="region of interest" description="Disordered" evidence="1">
    <location>
        <begin position="137"/>
        <end position="162"/>
    </location>
</feature>
<feature type="compositionally biased region" description="Polar residues" evidence="1">
    <location>
        <begin position="139"/>
        <end position="155"/>
    </location>
</feature>
<reference evidence="3" key="1">
    <citation type="submission" date="2021-01" db="EMBL/GenBank/DDBJ databases">
        <authorList>
            <person name="Corre E."/>
            <person name="Pelletier E."/>
            <person name="Niang G."/>
            <person name="Scheremetjew M."/>
            <person name="Finn R."/>
            <person name="Kale V."/>
            <person name="Holt S."/>
            <person name="Cochrane G."/>
            <person name="Meng A."/>
            <person name="Brown T."/>
            <person name="Cohen L."/>
        </authorList>
    </citation>
    <scope>NUCLEOTIDE SEQUENCE</scope>
    <source>
        <strain evidence="3">CCMP127</strain>
    </source>
</reference>
<name>A0A7S3L4K0_9STRA</name>
<feature type="compositionally biased region" description="Low complexity" evidence="1">
    <location>
        <begin position="49"/>
        <end position="67"/>
    </location>
</feature>
<keyword evidence="2" id="KW-0472">Membrane</keyword>
<accession>A0A7S3L4K0</accession>
<protein>
    <submittedName>
        <fullName evidence="3">Uncharacterized protein</fullName>
    </submittedName>
</protein>
<feature type="transmembrane region" description="Helical" evidence="2">
    <location>
        <begin position="78"/>
        <end position="103"/>
    </location>
</feature>
<feature type="region of interest" description="Disordered" evidence="1">
    <location>
        <begin position="30"/>
        <end position="67"/>
    </location>
</feature>
<evidence type="ECO:0000256" key="1">
    <source>
        <dbReference type="SAM" id="MobiDB-lite"/>
    </source>
</evidence>
<organism evidence="3">
    <name type="scientific">Amphora coffeiformis</name>
    <dbReference type="NCBI Taxonomy" id="265554"/>
    <lineage>
        <taxon>Eukaryota</taxon>
        <taxon>Sar</taxon>
        <taxon>Stramenopiles</taxon>
        <taxon>Ochrophyta</taxon>
        <taxon>Bacillariophyta</taxon>
        <taxon>Bacillariophyceae</taxon>
        <taxon>Bacillariophycidae</taxon>
        <taxon>Thalassiophysales</taxon>
        <taxon>Catenulaceae</taxon>
        <taxon>Amphora</taxon>
    </lineage>
</organism>